<evidence type="ECO:0000313" key="2">
    <source>
        <dbReference type="EMBL" id="CEL64818.1"/>
    </source>
</evidence>
<feature type="region of interest" description="Disordered" evidence="1">
    <location>
        <begin position="192"/>
        <end position="228"/>
    </location>
</feature>
<feature type="region of interest" description="Disordered" evidence="1">
    <location>
        <begin position="133"/>
        <end position="170"/>
    </location>
</feature>
<feature type="compositionally biased region" description="Basic residues" evidence="1">
    <location>
        <begin position="136"/>
        <end position="145"/>
    </location>
</feature>
<gene>
    <name evidence="2" type="ORF">BN1204_006920</name>
</gene>
<sequence length="457" mass="50623">MANELVQAVEEVHTPSSMARISQFMSIDGHLLQWATSKDMQALTSICKTGNSIAGLLLSHTVHLNKEKEERQLCVLLEKWKTCRPRCEGARKEQGLSFAKLSKMCRLSLYPCHSLSYGDCVFNAALQGGCSDQAPRARRLGNRRQRLGEATDLTGGTAIRESPKDEETAAETVEIKNVIARTLRALYNRDKRLSGQHSRSSNEGAAASAREQPNGARDTKETRIKTPWQDNPNEWGWVDLWQLVIDPRGLEGFNRTCLHLFALTILIYENKVCIKEYGGTSSGNTSYAVRVVEDEVKGCALPSFSRGTSCSSVAPVSDEHRDNLGARIPFEGIRQAILSPWNYGLYQKLCCAMQLTPDVEPMVDTRALLAKCHLGQRRLQVETTQSNVPREIRGFLSVCSTQSGDQGTASARDKCGKKIARRRQLRSVASDTSDSPSDVPGSDLESGSCEKKRRRGF</sequence>
<reference evidence="2" key="1">
    <citation type="journal article" date="2015" name="PLoS ONE">
        <title>Comprehensive Evaluation of Toxoplasma gondii VEG and Neospora caninum LIV Genomes with Tachyzoite Stage Transcriptome and Proteome Defines Novel Transcript Features.</title>
        <authorList>
            <person name="Ramaprasad A."/>
            <person name="Mourier T."/>
            <person name="Naeem R."/>
            <person name="Malas T.B."/>
            <person name="Moussa E."/>
            <person name="Panigrahi A."/>
            <person name="Vermont S.J."/>
            <person name="Otto T.D."/>
            <person name="Wastling J."/>
            <person name="Pain A."/>
        </authorList>
    </citation>
    <scope>NUCLEOTIDE SEQUENCE</scope>
    <source>
        <strain evidence="2">Liverpool</strain>
    </source>
</reference>
<feature type="region of interest" description="Disordered" evidence="1">
    <location>
        <begin position="401"/>
        <end position="457"/>
    </location>
</feature>
<dbReference type="AlphaFoldDB" id="A0A0F7U4Y9"/>
<proteinExistence type="predicted"/>
<evidence type="ECO:0008006" key="3">
    <source>
        <dbReference type="Google" id="ProtNLM"/>
    </source>
</evidence>
<evidence type="ECO:0000256" key="1">
    <source>
        <dbReference type="SAM" id="MobiDB-lite"/>
    </source>
</evidence>
<name>A0A0F7U4Y9_NEOCL</name>
<protein>
    <recommendedName>
        <fullName evidence="3">Nse4</fullName>
    </recommendedName>
</protein>
<dbReference type="EMBL" id="LN714476">
    <property type="protein sequence ID" value="CEL64818.1"/>
    <property type="molecule type" value="Genomic_DNA"/>
</dbReference>
<accession>A0A0F7U4Y9</accession>
<organism evidence="2">
    <name type="scientific">Neospora caninum (strain Liverpool)</name>
    <dbReference type="NCBI Taxonomy" id="572307"/>
    <lineage>
        <taxon>Eukaryota</taxon>
        <taxon>Sar</taxon>
        <taxon>Alveolata</taxon>
        <taxon>Apicomplexa</taxon>
        <taxon>Conoidasida</taxon>
        <taxon>Coccidia</taxon>
        <taxon>Eucoccidiorida</taxon>
        <taxon>Eimeriorina</taxon>
        <taxon>Sarcocystidae</taxon>
        <taxon>Neospora</taxon>
    </lineage>
</organism>
<feature type="compositionally biased region" description="Polar residues" evidence="1">
    <location>
        <begin position="427"/>
        <end position="436"/>
    </location>
</feature>